<dbReference type="EMBL" id="GBRH01204558">
    <property type="protein sequence ID" value="JAD93337.1"/>
    <property type="molecule type" value="Transcribed_RNA"/>
</dbReference>
<protein>
    <submittedName>
        <fullName evidence="1">Uncharacterized protein</fullName>
    </submittedName>
</protein>
<evidence type="ECO:0000313" key="1">
    <source>
        <dbReference type="EMBL" id="JAD93337.1"/>
    </source>
</evidence>
<reference evidence="1" key="1">
    <citation type="submission" date="2014-09" db="EMBL/GenBank/DDBJ databases">
        <authorList>
            <person name="Magalhaes I.L.F."/>
            <person name="Oliveira U."/>
            <person name="Santos F.R."/>
            <person name="Vidigal T.H.D.A."/>
            <person name="Brescovit A.D."/>
            <person name="Santos A.J."/>
        </authorList>
    </citation>
    <scope>NUCLEOTIDE SEQUENCE</scope>
    <source>
        <tissue evidence="1">Shoot tissue taken approximately 20 cm above the soil surface</tissue>
    </source>
</reference>
<proteinExistence type="predicted"/>
<reference evidence="1" key="2">
    <citation type="journal article" date="2015" name="Data Brief">
        <title>Shoot transcriptome of the giant reed, Arundo donax.</title>
        <authorList>
            <person name="Barrero R.A."/>
            <person name="Guerrero F.D."/>
            <person name="Moolhuijzen P."/>
            <person name="Goolsby J.A."/>
            <person name="Tidwell J."/>
            <person name="Bellgard S.E."/>
            <person name="Bellgard M.I."/>
        </authorList>
    </citation>
    <scope>NUCLEOTIDE SEQUENCE</scope>
    <source>
        <tissue evidence="1">Shoot tissue taken approximately 20 cm above the soil surface</tissue>
    </source>
</reference>
<accession>A0A0A9I5K3</accession>
<dbReference type="AlphaFoldDB" id="A0A0A9I5K3"/>
<name>A0A0A9I5K3_ARUDO</name>
<organism evidence="1">
    <name type="scientific">Arundo donax</name>
    <name type="common">Giant reed</name>
    <name type="synonym">Donax arundinaceus</name>
    <dbReference type="NCBI Taxonomy" id="35708"/>
    <lineage>
        <taxon>Eukaryota</taxon>
        <taxon>Viridiplantae</taxon>
        <taxon>Streptophyta</taxon>
        <taxon>Embryophyta</taxon>
        <taxon>Tracheophyta</taxon>
        <taxon>Spermatophyta</taxon>
        <taxon>Magnoliopsida</taxon>
        <taxon>Liliopsida</taxon>
        <taxon>Poales</taxon>
        <taxon>Poaceae</taxon>
        <taxon>PACMAD clade</taxon>
        <taxon>Arundinoideae</taxon>
        <taxon>Arundineae</taxon>
        <taxon>Arundo</taxon>
    </lineage>
</organism>
<sequence>MWHCFFFTLMLVRNIAGSICLQF</sequence>